<keyword evidence="1" id="KW-0539">Nucleus</keyword>
<dbReference type="Proteomes" id="UP001187531">
    <property type="component" value="Unassembled WGS sequence"/>
</dbReference>
<organism evidence="3 4">
    <name type="scientific">Artemia franciscana</name>
    <name type="common">Brine shrimp</name>
    <name type="synonym">Artemia sanfranciscana</name>
    <dbReference type="NCBI Taxonomy" id="6661"/>
    <lineage>
        <taxon>Eukaryota</taxon>
        <taxon>Metazoa</taxon>
        <taxon>Ecdysozoa</taxon>
        <taxon>Arthropoda</taxon>
        <taxon>Crustacea</taxon>
        <taxon>Branchiopoda</taxon>
        <taxon>Anostraca</taxon>
        <taxon>Artemiidae</taxon>
        <taxon>Artemia</taxon>
    </lineage>
</organism>
<dbReference type="InterPro" id="IPR004210">
    <property type="entry name" value="BESS_motif"/>
</dbReference>
<evidence type="ECO:0000259" key="2">
    <source>
        <dbReference type="PROSITE" id="PS51031"/>
    </source>
</evidence>
<evidence type="ECO:0000313" key="3">
    <source>
        <dbReference type="EMBL" id="KAK2723297.1"/>
    </source>
</evidence>
<accession>A0AA88LAJ2</accession>
<dbReference type="GO" id="GO:0005667">
    <property type="term" value="C:transcription regulator complex"/>
    <property type="evidence" value="ECO:0007669"/>
    <property type="project" value="TreeGrafter"/>
</dbReference>
<dbReference type="EMBL" id="JAVRJZ010000004">
    <property type="protein sequence ID" value="KAK2723297.1"/>
    <property type="molecule type" value="Genomic_DNA"/>
</dbReference>
<dbReference type="Pfam" id="PF02944">
    <property type="entry name" value="BESS"/>
    <property type="match status" value="1"/>
</dbReference>
<dbReference type="GO" id="GO:0005634">
    <property type="term" value="C:nucleus"/>
    <property type="evidence" value="ECO:0007669"/>
    <property type="project" value="UniProtKB-SubCell"/>
</dbReference>
<dbReference type="PANTHER" id="PTHR12243">
    <property type="entry name" value="MADF DOMAIN TRANSCRIPTION FACTOR"/>
    <property type="match status" value="1"/>
</dbReference>
<protein>
    <recommendedName>
        <fullName evidence="2">BESS domain-containing protein</fullName>
    </recommendedName>
</protein>
<feature type="domain" description="BESS" evidence="2">
    <location>
        <begin position="285"/>
        <end position="324"/>
    </location>
</feature>
<sequence>MASEQVLQSCVLNFVYRANKAGTRIKEIAKKAGQFFKLEAIFQVKELLWCLASVPTRVTERQNYQDNVLDLIHVLRSCDGKHVSFPRFAILEPDEVPILSSGVIATLTRKVNELVTELQKKWVSLRERYVRLKKISKLPSGSAALKTKAANQEFIQRMDFLRDVIIDRSRKTIGNCVSSLPVINVIEQQITEDYSEEIDFDITHSPSEFCCVSQEEANSEELLIETESPQASTSIAPDEHFQTYKNVQKRNQTKTEGSTSSATDEAILSYLSEKQKRDKNKVITMDEDQHFLMSLVSFMKDIPAEEKLQCRMKIMNAILEHTKKR</sequence>
<dbReference type="InterPro" id="IPR039353">
    <property type="entry name" value="TF_Adf1"/>
</dbReference>
<dbReference type="PROSITE" id="PS51031">
    <property type="entry name" value="BESS"/>
    <property type="match status" value="1"/>
</dbReference>
<dbReference type="AlphaFoldDB" id="A0AA88LAJ2"/>
<reference evidence="3" key="1">
    <citation type="submission" date="2023-07" db="EMBL/GenBank/DDBJ databases">
        <title>Chromosome-level genome assembly of Artemia franciscana.</title>
        <authorList>
            <person name="Jo E."/>
        </authorList>
    </citation>
    <scope>NUCLEOTIDE SEQUENCE</scope>
    <source>
        <tissue evidence="3">Whole body</tissue>
    </source>
</reference>
<name>A0AA88LAJ2_ARTSF</name>
<dbReference type="GO" id="GO:0006357">
    <property type="term" value="P:regulation of transcription by RNA polymerase II"/>
    <property type="evidence" value="ECO:0007669"/>
    <property type="project" value="TreeGrafter"/>
</dbReference>
<evidence type="ECO:0000313" key="4">
    <source>
        <dbReference type="Proteomes" id="UP001187531"/>
    </source>
</evidence>
<dbReference type="GO" id="GO:0003677">
    <property type="term" value="F:DNA binding"/>
    <property type="evidence" value="ECO:0007669"/>
    <property type="project" value="InterPro"/>
</dbReference>
<comment type="caution">
    <text evidence="3">The sequence shown here is derived from an EMBL/GenBank/DDBJ whole genome shotgun (WGS) entry which is preliminary data.</text>
</comment>
<proteinExistence type="predicted"/>
<gene>
    <name evidence="3" type="ORF">QYM36_001823</name>
</gene>
<keyword evidence="4" id="KW-1185">Reference proteome</keyword>
<dbReference type="PANTHER" id="PTHR12243:SF67">
    <property type="entry name" value="COREPRESSOR OF PANGOLIN, ISOFORM A-RELATED"/>
    <property type="match status" value="1"/>
</dbReference>
<comment type="subcellular location">
    <subcellularLocation>
        <location evidence="1">Nucleus</location>
    </subcellularLocation>
</comment>
<evidence type="ECO:0000256" key="1">
    <source>
        <dbReference type="PROSITE-ProRule" id="PRU00371"/>
    </source>
</evidence>